<dbReference type="Gene3D" id="3.30.420.10">
    <property type="entry name" value="Ribonuclease H-like superfamily/Ribonuclease H"/>
    <property type="match status" value="1"/>
</dbReference>
<evidence type="ECO:0000313" key="1">
    <source>
        <dbReference type="EMBL" id="MED6241763.1"/>
    </source>
</evidence>
<evidence type="ECO:0000313" key="2">
    <source>
        <dbReference type="Proteomes" id="UP001345963"/>
    </source>
</evidence>
<name>A0ABU7AUY7_9TELE</name>
<comment type="caution">
    <text evidence="1">The sequence shown here is derived from an EMBL/GenBank/DDBJ whole genome shotgun (WGS) entry which is preliminary data.</text>
</comment>
<dbReference type="EMBL" id="JAHUTI010030120">
    <property type="protein sequence ID" value="MED6241763.1"/>
    <property type="molecule type" value="Genomic_DNA"/>
</dbReference>
<protein>
    <submittedName>
        <fullName evidence="1">Uncharacterized protein</fullName>
    </submittedName>
</protein>
<sequence length="100" mass="11456">MLFLSRERKASQLNGRCMELIQGDPGRTSKSFSSFTLNIQPDVQWIRVRSNHVHALEWPSQSPDLNTVDNIWQGHDIDVHLCSLANLTGPEQRMEKQISL</sequence>
<dbReference type="Proteomes" id="UP001345963">
    <property type="component" value="Unassembled WGS sequence"/>
</dbReference>
<dbReference type="InterPro" id="IPR036397">
    <property type="entry name" value="RNaseH_sf"/>
</dbReference>
<organism evidence="1 2">
    <name type="scientific">Ataeniobius toweri</name>
    <dbReference type="NCBI Taxonomy" id="208326"/>
    <lineage>
        <taxon>Eukaryota</taxon>
        <taxon>Metazoa</taxon>
        <taxon>Chordata</taxon>
        <taxon>Craniata</taxon>
        <taxon>Vertebrata</taxon>
        <taxon>Euteleostomi</taxon>
        <taxon>Actinopterygii</taxon>
        <taxon>Neopterygii</taxon>
        <taxon>Teleostei</taxon>
        <taxon>Neoteleostei</taxon>
        <taxon>Acanthomorphata</taxon>
        <taxon>Ovalentaria</taxon>
        <taxon>Atherinomorphae</taxon>
        <taxon>Cyprinodontiformes</taxon>
        <taxon>Goodeidae</taxon>
        <taxon>Ataeniobius</taxon>
    </lineage>
</organism>
<keyword evidence="2" id="KW-1185">Reference proteome</keyword>
<proteinExistence type="predicted"/>
<accession>A0ABU7AUY7</accession>
<gene>
    <name evidence="1" type="ORF">ATANTOWER_026179</name>
</gene>
<reference evidence="1 2" key="1">
    <citation type="submission" date="2021-07" db="EMBL/GenBank/DDBJ databases">
        <authorList>
            <person name="Palmer J.M."/>
        </authorList>
    </citation>
    <scope>NUCLEOTIDE SEQUENCE [LARGE SCALE GENOMIC DNA]</scope>
    <source>
        <strain evidence="1 2">AT_MEX2019</strain>
        <tissue evidence="1">Muscle</tissue>
    </source>
</reference>